<keyword evidence="2" id="KW-1185">Reference proteome</keyword>
<proteinExistence type="predicted"/>
<accession>A0A314UY96</accession>
<name>A0A314UY96_PRUYE</name>
<gene>
    <name evidence="1" type="ORF">Pyn_34221</name>
</gene>
<dbReference type="AlphaFoldDB" id="A0A314UY96"/>
<evidence type="ECO:0000313" key="2">
    <source>
        <dbReference type="Proteomes" id="UP000250321"/>
    </source>
</evidence>
<dbReference type="Proteomes" id="UP000250321">
    <property type="component" value="Unassembled WGS sequence"/>
</dbReference>
<organism evidence="1 2">
    <name type="scientific">Prunus yedoensis var. nudiflora</name>
    <dbReference type="NCBI Taxonomy" id="2094558"/>
    <lineage>
        <taxon>Eukaryota</taxon>
        <taxon>Viridiplantae</taxon>
        <taxon>Streptophyta</taxon>
        <taxon>Embryophyta</taxon>
        <taxon>Tracheophyta</taxon>
        <taxon>Spermatophyta</taxon>
        <taxon>Magnoliopsida</taxon>
        <taxon>eudicotyledons</taxon>
        <taxon>Gunneridae</taxon>
        <taxon>Pentapetalae</taxon>
        <taxon>rosids</taxon>
        <taxon>fabids</taxon>
        <taxon>Rosales</taxon>
        <taxon>Rosaceae</taxon>
        <taxon>Amygdaloideae</taxon>
        <taxon>Amygdaleae</taxon>
        <taxon>Prunus</taxon>
    </lineage>
</organism>
<protein>
    <submittedName>
        <fullName evidence="1">Uncharacterized protein</fullName>
    </submittedName>
</protein>
<sequence length="59" mass="6688">MLQRSQWQGLMRNITVTTFEDHTAEVQAVLYMPRITLVTASLIVHGALTIFPRVMSNTV</sequence>
<dbReference type="EMBL" id="PJQY01002834">
    <property type="protein sequence ID" value="PQM42381.1"/>
    <property type="molecule type" value="Genomic_DNA"/>
</dbReference>
<evidence type="ECO:0000313" key="1">
    <source>
        <dbReference type="EMBL" id="PQM42381.1"/>
    </source>
</evidence>
<comment type="caution">
    <text evidence="1">The sequence shown here is derived from an EMBL/GenBank/DDBJ whole genome shotgun (WGS) entry which is preliminary data.</text>
</comment>
<reference evidence="1 2" key="1">
    <citation type="submission" date="2018-02" db="EMBL/GenBank/DDBJ databases">
        <title>Draft genome of wild Prunus yedoensis var. nudiflora.</title>
        <authorList>
            <person name="Baek S."/>
            <person name="Kim J.-H."/>
            <person name="Choi K."/>
            <person name="Kim G.-B."/>
            <person name="Cho A."/>
            <person name="Jang H."/>
            <person name="Shin C.-H."/>
            <person name="Yu H.-J."/>
            <person name="Mun J.-H."/>
        </authorList>
    </citation>
    <scope>NUCLEOTIDE SEQUENCE [LARGE SCALE GENOMIC DNA]</scope>
    <source>
        <strain evidence="2">cv. Jeju island</strain>
        <tissue evidence="1">Leaf</tissue>
    </source>
</reference>